<dbReference type="InterPro" id="IPR059000">
    <property type="entry name" value="ATPase_P-type_domA"/>
</dbReference>
<keyword evidence="7" id="KW-1185">Reference proteome</keyword>
<organism evidence="6 7">
    <name type="scientific">Operophtera brumata</name>
    <name type="common">Winter moth</name>
    <name type="synonym">Phalaena brumata</name>
    <dbReference type="NCBI Taxonomy" id="104452"/>
    <lineage>
        <taxon>Eukaryota</taxon>
        <taxon>Metazoa</taxon>
        <taxon>Ecdysozoa</taxon>
        <taxon>Arthropoda</taxon>
        <taxon>Hexapoda</taxon>
        <taxon>Insecta</taxon>
        <taxon>Pterygota</taxon>
        <taxon>Neoptera</taxon>
        <taxon>Endopterygota</taxon>
        <taxon>Lepidoptera</taxon>
        <taxon>Glossata</taxon>
        <taxon>Ditrysia</taxon>
        <taxon>Geometroidea</taxon>
        <taxon>Geometridae</taxon>
        <taxon>Larentiinae</taxon>
        <taxon>Operophtera</taxon>
    </lineage>
</organism>
<accession>A0A0L7LRM8</accession>
<protein>
    <submittedName>
        <fullName evidence="6">Sodium/potassium-transporting ATPase alpha chain</fullName>
    </submittedName>
</protein>
<keyword evidence="4" id="KW-0812">Transmembrane</keyword>
<evidence type="ECO:0000313" key="6">
    <source>
        <dbReference type="EMBL" id="KOB78044.1"/>
    </source>
</evidence>
<dbReference type="Gene3D" id="1.20.1110.10">
    <property type="entry name" value="Calcium-transporting ATPase, transmembrane domain"/>
    <property type="match status" value="1"/>
</dbReference>
<feature type="region of interest" description="Disordered" evidence="3">
    <location>
        <begin position="175"/>
        <end position="194"/>
    </location>
</feature>
<comment type="subcellular location">
    <subcellularLocation>
        <location evidence="1">Cell membrane</location>
        <topology evidence="1">Multi-pass membrane protein</topology>
    </subcellularLocation>
</comment>
<dbReference type="PANTHER" id="PTHR43294">
    <property type="entry name" value="SODIUM/POTASSIUM-TRANSPORTING ATPASE SUBUNIT ALPHA"/>
    <property type="match status" value="1"/>
</dbReference>
<evidence type="ECO:0000256" key="4">
    <source>
        <dbReference type="SAM" id="Phobius"/>
    </source>
</evidence>
<feature type="compositionally biased region" description="Polar residues" evidence="3">
    <location>
        <begin position="180"/>
        <end position="194"/>
    </location>
</feature>
<gene>
    <name evidence="6" type="ORF">OBRU01_00411</name>
</gene>
<comment type="caution">
    <text evidence="6">The sequence shown here is derived from an EMBL/GenBank/DDBJ whole genome shotgun (WGS) entry which is preliminary data.</text>
</comment>
<evidence type="ECO:0000256" key="2">
    <source>
        <dbReference type="ARBA" id="ARBA00022475"/>
    </source>
</evidence>
<dbReference type="GO" id="GO:0006883">
    <property type="term" value="P:intracellular sodium ion homeostasis"/>
    <property type="evidence" value="ECO:0007669"/>
    <property type="project" value="TreeGrafter"/>
</dbReference>
<dbReference type="GO" id="GO:0005391">
    <property type="term" value="F:P-type sodium:potassium-exchanging transporter activity"/>
    <property type="evidence" value="ECO:0007669"/>
    <property type="project" value="TreeGrafter"/>
</dbReference>
<dbReference type="SUPFAM" id="SSF81653">
    <property type="entry name" value="Calcium ATPase, transduction domain A"/>
    <property type="match status" value="1"/>
</dbReference>
<dbReference type="PANTHER" id="PTHR43294:SF21">
    <property type="entry name" value="CATION TRANSPORTING ATPASE"/>
    <property type="match status" value="1"/>
</dbReference>
<reference evidence="6 7" key="1">
    <citation type="journal article" date="2015" name="Genome Biol. Evol.">
        <title>The genome of winter moth (Operophtera brumata) provides a genomic perspective on sexual dimorphism and phenology.</title>
        <authorList>
            <person name="Derks M.F."/>
            <person name="Smit S."/>
            <person name="Salis L."/>
            <person name="Schijlen E."/>
            <person name="Bossers A."/>
            <person name="Mateman C."/>
            <person name="Pijl A.S."/>
            <person name="de Ridder D."/>
            <person name="Groenen M.A."/>
            <person name="Visser M.E."/>
            <person name="Megens H.J."/>
        </authorList>
    </citation>
    <scope>NUCLEOTIDE SEQUENCE [LARGE SCALE GENOMIC DNA]</scope>
    <source>
        <strain evidence="6">WM2013NL</strain>
        <tissue evidence="6">Head and thorax</tissue>
    </source>
</reference>
<dbReference type="Proteomes" id="UP000037510">
    <property type="component" value="Unassembled WGS sequence"/>
</dbReference>
<dbReference type="InterPro" id="IPR008250">
    <property type="entry name" value="ATPase_P-typ_transduc_dom_A_sf"/>
</dbReference>
<dbReference type="GO" id="GO:0030007">
    <property type="term" value="P:intracellular potassium ion homeostasis"/>
    <property type="evidence" value="ECO:0007669"/>
    <property type="project" value="TreeGrafter"/>
</dbReference>
<keyword evidence="4" id="KW-1133">Transmembrane helix</keyword>
<keyword evidence="2" id="KW-1003">Cell membrane</keyword>
<feature type="non-terminal residue" evidence="6">
    <location>
        <position position="194"/>
    </location>
</feature>
<dbReference type="InterPro" id="IPR050510">
    <property type="entry name" value="Cation_transp_ATPase_P-type"/>
</dbReference>
<proteinExistence type="predicted"/>
<dbReference type="AlphaFoldDB" id="A0A0L7LRM8"/>
<dbReference type="SUPFAM" id="SSF81665">
    <property type="entry name" value="Calcium ATPase, transmembrane domain M"/>
    <property type="match status" value="1"/>
</dbReference>
<dbReference type="STRING" id="104452.A0A0L7LRM8"/>
<dbReference type="PRINTS" id="PR00121">
    <property type="entry name" value="NAKATPASE"/>
</dbReference>
<evidence type="ECO:0000259" key="5">
    <source>
        <dbReference type="Pfam" id="PF00122"/>
    </source>
</evidence>
<feature type="transmembrane region" description="Helical" evidence="4">
    <location>
        <begin position="81"/>
        <end position="101"/>
    </location>
</feature>
<feature type="domain" description="P-type ATPase A" evidence="5">
    <location>
        <begin position="116"/>
        <end position="184"/>
    </location>
</feature>
<evidence type="ECO:0000256" key="3">
    <source>
        <dbReference type="SAM" id="MobiDB-lite"/>
    </source>
</evidence>
<keyword evidence="4" id="KW-0472">Membrane</keyword>
<evidence type="ECO:0000313" key="7">
    <source>
        <dbReference type="Proteomes" id="UP000037510"/>
    </source>
</evidence>
<dbReference type="GO" id="GO:1902600">
    <property type="term" value="P:proton transmembrane transport"/>
    <property type="evidence" value="ECO:0007669"/>
    <property type="project" value="TreeGrafter"/>
</dbReference>
<dbReference type="EMBL" id="JTDY01000254">
    <property type="protein sequence ID" value="KOB78044.1"/>
    <property type="molecule type" value="Genomic_DNA"/>
</dbReference>
<feature type="transmembrane region" description="Helical" evidence="4">
    <location>
        <begin position="44"/>
        <end position="69"/>
    </location>
</feature>
<dbReference type="InterPro" id="IPR023298">
    <property type="entry name" value="ATPase_P-typ_TM_dom_sf"/>
</dbReference>
<dbReference type="Gene3D" id="2.70.150.10">
    <property type="entry name" value="Calcium-transporting ATPase, cytoplasmic transduction domain A"/>
    <property type="match status" value="1"/>
</dbReference>
<dbReference type="GO" id="GO:0005886">
    <property type="term" value="C:plasma membrane"/>
    <property type="evidence" value="ECO:0007669"/>
    <property type="project" value="UniProtKB-SubCell"/>
</dbReference>
<name>A0A0L7LRM8_OPEBR</name>
<dbReference type="GO" id="GO:1990573">
    <property type="term" value="P:potassium ion import across plasma membrane"/>
    <property type="evidence" value="ECO:0007669"/>
    <property type="project" value="TreeGrafter"/>
</dbReference>
<dbReference type="Pfam" id="PF00122">
    <property type="entry name" value="E1-E2_ATPase"/>
    <property type="match status" value="1"/>
</dbReference>
<evidence type="ECO:0000256" key="1">
    <source>
        <dbReference type="ARBA" id="ARBA00004651"/>
    </source>
</evidence>
<sequence length="194" mass="20917">MHSRSISTTSLADLFRPRKPKGLRLDLAALEDASILLLVAALRLLRVAVIGFSILIWFGATLCIIAYLIEMSTKSNPALENLYLGCVLIAVDVICGLFSFYQNFKSSKIMKTFNSMLPNNTSCMRGGALDPETPACDLVKGDIVHVNTGDVVPADIRVIDSKGFKVDNSSLTGESVAVPRSNTDGTPNILESPN</sequence>
<dbReference type="GO" id="GO:0036376">
    <property type="term" value="P:sodium ion export across plasma membrane"/>
    <property type="evidence" value="ECO:0007669"/>
    <property type="project" value="TreeGrafter"/>
</dbReference>